<dbReference type="InterPro" id="IPR018278">
    <property type="entry name" value="Ribosomal_bS21_CS"/>
</dbReference>
<dbReference type="HAMAP" id="MF_00358">
    <property type="entry name" value="Ribosomal_bS21"/>
    <property type="match status" value="1"/>
</dbReference>
<evidence type="ECO:0008006" key="5">
    <source>
        <dbReference type="Google" id="ProtNLM"/>
    </source>
</evidence>
<accession>A0A381VHR3</accession>
<keyword evidence="2" id="KW-0689">Ribosomal protein</keyword>
<dbReference type="GO" id="GO:0006412">
    <property type="term" value="P:translation"/>
    <property type="evidence" value="ECO:0007669"/>
    <property type="project" value="InterPro"/>
</dbReference>
<dbReference type="PROSITE" id="PS01181">
    <property type="entry name" value="RIBOSOMAL_S21"/>
    <property type="match status" value="1"/>
</dbReference>
<keyword evidence="3" id="KW-0687">Ribonucleoprotein</keyword>
<dbReference type="Gene3D" id="1.20.5.1150">
    <property type="entry name" value="Ribosomal protein S8"/>
    <property type="match status" value="1"/>
</dbReference>
<dbReference type="PRINTS" id="PR00976">
    <property type="entry name" value="RIBOSOMALS21"/>
</dbReference>
<dbReference type="AlphaFoldDB" id="A0A381VHR3"/>
<evidence type="ECO:0000256" key="3">
    <source>
        <dbReference type="ARBA" id="ARBA00023274"/>
    </source>
</evidence>
<dbReference type="GO" id="GO:0003735">
    <property type="term" value="F:structural constituent of ribosome"/>
    <property type="evidence" value="ECO:0007669"/>
    <property type="project" value="InterPro"/>
</dbReference>
<sequence length="64" mass="7851">MVEVTVKNGEQLERALRRFKKKWERAGVLKDVKRKMFYIKPSDEQRAAKKKAIRRRIRFARYNK</sequence>
<evidence type="ECO:0000256" key="2">
    <source>
        <dbReference type="ARBA" id="ARBA00022980"/>
    </source>
</evidence>
<dbReference type="InterPro" id="IPR038380">
    <property type="entry name" value="Ribosomal_bS21_sf"/>
</dbReference>
<dbReference type="Pfam" id="PF01165">
    <property type="entry name" value="Ribosomal_S21"/>
    <property type="match status" value="1"/>
</dbReference>
<dbReference type="NCBIfam" id="TIGR00030">
    <property type="entry name" value="S21p"/>
    <property type="match status" value="1"/>
</dbReference>
<evidence type="ECO:0000313" key="4">
    <source>
        <dbReference type="EMBL" id="SVA38983.1"/>
    </source>
</evidence>
<proteinExistence type="inferred from homology"/>
<dbReference type="GO" id="GO:0005840">
    <property type="term" value="C:ribosome"/>
    <property type="evidence" value="ECO:0007669"/>
    <property type="project" value="UniProtKB-KW"/>
</dbReference>
<protein>
    <recommendedName>
        <fullName evidence="5">30S ribosomal protein S21</fullName>
    </recommendedName>
</protein>
<dbReference type="InterPro" id="IPR001911">
    <property type="entry name" value="Ribosomal_bS21"/>
</dbReference>
<name>A0A381VHR3_9ZZZZ</name>
<dbReference type="GO" id="GO:1990904">
    <property type="term" value="C:ribonucleoprotein complex"/>
    <property type="evidence" value="ECO:0007669"/>
    <property type="project" value="UniProtKB-KW"/>
</dbReference>
<organism evidence="4">
    <name type="scientific">marine metagenome</name>
    <dbReference type="NCBI Taxonomy" id="408172"/>
    <lineage>
        <taxon>unclassified sequences</taxon>
        <taxon>metagenomes</taxon>
        <taxon>ecological metagenomes</taxon>
    </lineage>
</organism>
<comment type="similarity">
    <text evidence="1">Belongs to the bacterial ribosomal protein bS21 family.</text>
</comment>
<reference evidence="4" key="1">
    <citation type="submission" date="2018-05" db="EMBL/GenBank/DDBJ databases">
        <authorList>
            <person name="Lanie J.A."/>
            <person name="Ng W.-L."/>
            <person name="Kazmierczak K.M."/>
            <person name="Andrzejewski T.M."/>
            <person name="Davidsen T.M."/>
            <person name="Wayne K.J."/>
            <person name="Tettelin H."/>
            <person name="Glass J.I."/>
            <person name="Rusch D."/>
            <person name="Podicherti R."/>
            <person name="Tsui H.-C.T."/>
            <person name="Winkler M.E."/>
        </authorList>
    </citation>
    <scope>NUCLEOTIDE SEQUENCE</scope>
</reference>
<dbReference type="EMBL" id="UINC01008669">
    <property type="protein sequence ID" value="SVA38983.1"/>
    <property type="molecule type" value="Genomic_DNA"/>
</dbReference>
<evidence type="ECO:0000256" key="1">
    <source>
        <dbReference type="ARBA" id="ARBA00006640"/>
    </source>
</evidence>
<gene>
    <name evidence="4" type="ORF">METZ01_LOCUS91837</name>
</gene>